<dbReference type="RefSeq" id="XP_038778549.1">
    <property type="nucleotide sequence ID" value="XM_038922621.1"/>
</dbReference>
<evidence type="ECO:0000256" key="1">
    <source>
        <dbReference type="SAM" id="MobiDB-lite"/>
    </source>
</evidence>
<sequence>MTKILGLSGNEFNQRLQKFESRHQSNYQNTFQSTIDKSIREYENEIIANVNKISNVITFCVKHSFYIESLTKNLEYIVKICNQFDESIKNNKSVPAYYWLQSENSDFHLDIYISTLLEIYMLVFKVPNQLAAYLSKIKQAHLILLKFWADIDNQRRTELSVKARLYEEKQTKKKKEAKGFMKGIRHYEKELEAAFNDSNYFDFDFARTMLAANWKKLKDLIGLAYQFLNVLFISGTLIQSCHLEAARVMCLLIGKFGNDSQKNIYLIGLLKDLVRYEIKGIQEMKPKEIHQTEVVLDSPKCAVLSQRVIGNYSSRDNISKKQIQDQASVFTPGKENKQIFETSRYGFETLRKVTTCLEPVEILEYKPEQSISDLSEQLSHNRFNGDVPSMSSGRSILKSRINPNFADESMSVANVTDDENDSDDEYQKEVSGNCEHNSDDEEEDENDTDVEIHSQASSKRLWFKEKASHFFKSIYDVENKESKIT</sequence>
<organism evidence="2 3">
    <name type="scientific">Eeniella nana</name>
    <name type="common">Yeast</name>
    <name type="synonym">Brettanomyces nanus</name>
    <dbReference type="NCBI Taxonomy" id="13502"/>
    <lineage>
        <taxon>Eukaryota</taxon>
        <taxon>Fungi</taxon>
        <taxon>Dikarya</taxon>
        <taxon>Ascomycota</taxon>
        <taxon>Saccharomycotina</taxon>
        <taxon>Pichiomycetes</taxon>
        <taxon>Pichiales</taxon>
        <taxon>Pichiaceae</taxon>
        <taxon>Brettanomyces</taxon>
    </lineage>
</organism>
<feature type="region of interest" description="Disordered" evidence="1">
    <location>
        <begin position="415"/>
        <end position="455"/>
    </location>
</feature>
<reference evidence="2" key="1">
    <citation type="submission" date="2020-10" db="EMBL/GenBank/DDBJ databases">
        <authorList>
            <person name="Roach M.J.R."/>
        </authorList>
    </citation>
    <scope>NUCLEOTIDE SEQUENCE</scope>
    <source>
        <strain evidence="2">CBS 1945</strain>
    </source>
</reference>
<dbReference type="Proteomes" id="UP000662931">
    <property type="component" value="Chromosome 2"/>
</dbReference>
<keyword evidence="3" id="KW-1185">Reference proteome</keyword>
<feature type="compositionally biased region" description="Acidic residues" evidence="1">
    <location>
        <begin position="438"/>
        <end position="449"/>
    </location>
</feature>
<dbReference type="EMBL" id="CP064813">
    <property type="protein sequence ID" value="QPG74984.1"/>
    <property type="molecule type" value="Genomic_DNA"/>
</dbReference>
<dbReference type="KEGG" id="bnn:FOA43_002324"/>
<gene>
    <name evidence="2" type="ORF">FOA43_002324</name>
</gene>
<proteinExistence type="predicted"/>
<dbReference type="GeneID" id="62195725"/>
<accession>A0A875S731</accession>
<evidence type="ECO:0000313" key="3">
    <source>
        <dbReference type="Proteomes" id="UP000662931"/>
    </source>
</evidence>
<dbReference type="AlphaFoldDB" id="A0A875S731"/>
<name>A0A875S731_EENNA</name>
<evidence type="ECO:0000313" key="2">
    <source>
        <dbReference type="EMBL" id="QPG74984.1"/>
    </source>
</evidence>
<feature type="compositionally biased region" description="Acidic residues" evidence="1">
    <location>
        <begin position="416"/>
        <end position="426"/>
    </location>
</feature>
<protein>
    <submittedName>
        <fullName evidence="2">Uncharacterized protein</fullName>
    </submittedName>
</protein>